<dbReference type="GO" id="GO:0005524">
    <property type="term" value="F:ATP binding"/>
    <property type="evidence" value="ECO:0007669"/>
    <property type="project" value="UniProtKB-UniRule"/>
</dbReference>
<dbReference type="HAMAP" id="MF_01209">
    <property type="entry name" value="CPSase_S_chain"/>
    <property type="match status" value="1"/>
</dbReference>
<reference evidence="13" key="2">
    <citation type="journal article" date="2012" name="PLoS ONE">
        <title>A Deeply Branching Thermophilic Bacterium with an Ancient Acetyl-CoA Pathway Dominates a Subsurface Ecosystem.</title>
        <authorList>
            <person name="Takami H."/>
            <person name="Noguchi H."/>
            <person name="Takaki Y."/>
            <person name="Uchiyama I."/>
            <person name="Toyoda A."/>
            <person name="Nishi S."/>
            <person name="Chee G.-J."/>
            <person name="Arai W."/>
            <person name="Nunoura T."/>
            <person name="Itoh T."/>
            <person name="Hattori M."/>
            <person name="Takai K."/>
        </authorList>
    </citation>
    <scope>NUCLEOTIDE SEQUENCE</scope>
</reference>
<dbReference type="NCBIfam" id="TIGR01368">
    <property type="entry name" value="CPSaseIIsmall"/>
    <property type="match status" value="1"/>
</dbReference>
<feature type="binding site" evidence="11">
    <location>
        <position position="304"/>
    </location>
    <ligand>
        <name>L-glutamine</name>
        <dbReference type="ChEBI" id="CHEBI:58359"/>
    </ligand>
</feature>
<proteinExistence type="inferred from homology"/>
<dbReference type="CDD" id="cd01744">
    <property type="entry name" value="GATase1_CPSase"/>
    <property type="match status" value="1"/>
</dbReference>
<dbReference type="SUPFAM" id="SSF52021">
    <property type="entry name" value="Carbamoyl phosphate synthetase, small subunit N-terminal domain"/>
    <property type="match status" value="1"/>
</dbReference>
<dbReference type="InterPro" id="IPR006274">
    <property type="entry name" value="CarbamoylP_synth_ssu"/>
</dbReference>
<reference evidence="13" key="1">
    <citation type="journal article" date="2005" name="Environ. Microbiol.">
        <title>Genetic and functional properties of uncultivated thermophilic crenarchaeotes from a subsurface gold mine as revealed by analysis of genome fragments.</title>
        <authorList>
            <person name="Nunoura T."/>
            <person name="Hirayama H."/>
            <person name="Takami H."/>
            <person name="Oida H."/>
            <person name="Nishi S."/>
            <person name="Shimamura S."/>
            <person name="Suzuki Y."/>
            <person name="Inagaki F."/>
            <person name="Takai K."/>
            <person name="Nealson K.H."/>
            <person name="Horikoshi K."/>
        </authorList>
    </citation>
    <scope>NUCLEOTIDE SEQUENCE</scope>
</reference>
<feature type="binding site" evidence="11">
    <location>
        <position position="263"/>
    </location>
    <ligand>
        <name>L-glutamine</name>
        <dbReference type="ChEBI" id="CHEBI:58359"/>
    </ligand>
</feature>
<evidence type="ECO:0000313" key="13">
    <source>
        <dbReference type="EMBL" id="BAL57934.1"/>
    </source>
</evidence>
<feature type="binding site" evidence="11">
    <location>
        <position position="306"/>
    </location>
    <ligand>
        <name>L-glutamine</name>
        <dbReference type="ChEBI" id="CHEBI:58359"/>
    </ligand>
</feature>
<name>H5SP48_9BACT</name>
<dbReference type="EC" id="6.3.5.5" evidence="11"/>
<sequence>MAILALESGKVLRGRACGAHGVVCGEVVFNTAMTGYQEVLTDPSYAGQIVCMTFPHIGNYGVNAEDVESARLWVSGLIVRELSEIFSSWRGQISLDRYLQEHNIVGICEVDTRALTRHIRERGAMRGCLSSVDADPAELIERARRAPTISDENWVSRVSCTEPYEWEEALHPSSGEGPGERSGVRVVVVDFGVKRNILRNLRARAQKVTVVPPFWSADQILQLKPDGILLSNGPGDPAILRDAIRTARALIESERCPILGICLGHQILGLALGARSYKLKFGHRGANQPVKNLFTQRVEITSHNHGFALAELPPDLELTHINLNDGSVEGFRHRRLPIFGVQFHPEASPGPHDALSLFDQFFALIESSRICPSAQT</sequence>
<dbReference type="GO" id="GO:0006541">
    <property type="term" value="P:glutamine metabolic process"/>
    <property type="evidence" value="ECO:0007669"/>
    <property type="project" value="InterPro"/>
</dbReference>
<comment type="function">
    <text evidence="11">Small subunit of the glutamine-dependent carbamoyl phosphate synthetase (CPSase). CPSase catalyzes the formation of carbamoyl phosphate from the ammonia moiety of glutamine, carbonate, and phosphate donated by ATP, constituting the first step of 2 biosynthetic pathways, one leading to arginine and/or urea and the other to pyrimidine nucleotides. The small subunit (glutamine amidotransferase) binds and cleaves glutamine to supply the large subunit with the substrate ammonia.</text>
</comment>
<evidence type="ECO:0000256" key="4">
    <source>
        <dbReference type="ARBA" id="ARBA00022598"/>
    </source>
</evidence>
<dbReference type="Gene3D" id="3.40.50.880">
    <property type="match status" value="1"/>
</dbReference>
<dbReference type="Gene3D" id="3.50.30.20">
    <property type="entry name" value="Carbamoyl-phosphate synthase small subunit, N-terminal domain"/>
    <property type="match status" value="1"/>
</dbReference>
<dbReference type="InterPro" id="IPR035686">
    <property type="entry name" value="CPSase_GATase1"/>
</dbReference>
<evidence type="ECO:0000256" key="7">
    <source>
        <dbReference type="ARBA" id="ARBA00022962"/>
    </source>
</evidence>
<evidence type="ECO:0000256" key="8">
    <source>
        <dbReference type="ARBA" id="ARBA00022975"/>
    </source>
</evidence>
<gene>
    <name evidence="11" type="primary">carA</name>
    <name evidence="13" type="ORF">HGMM_F53C10C08</name>
</gene>
<evidence type="ECO:0000256" key="9">
    <source>
        <dbReference type="ARBA" id="ARBA00048816"/>
    </source>
</evidence>
<dbReference type="Pfam" id="PF00117">
    <property type="entry name" value="GATase"/>
    <property type="match status" value="1"/>
</dbReference>
<dbReference type="PANTHER" id="PTHR43418">
    <property type="entry name" value="MULTIFUNCTIONAL TRYPTOPHAN BIOSYNTHESIS PROTEIN-RELATED"/>
    <property type="match status" value="1"/>
</dbReference>
<evidence type="ECO:0000256" key="2">
    <source>
        <dbReference type="ARBA" id="ARBA00005077"/>
    </source>
</evidence>
<feature type="binding site" evidence="11">
    <location>
        <position position="266"/>
    </location>
    <ligand>
        <name>L-glutamine</name>
        <dbReference type="ChEBI" id="CHEBI:58359"/>
    </ligand>
</feature>
<evidence type="ECO:0000256" key="6">
    <source>
        <dbReference type="ARBA" id="ARBA00022840"/>
    </source>
</evidence>
<dbReference type="GO" id="GO:0004359">
    <property type="term" value="F:glutaminase activity"/>
    <property type="evidence" value="ECO:0007669"/>
    <property type="project" value="RHEA"/>
</dbReference>
<keyword evidence="11" id="KW-0028">Amino-acid biosynthesis</keyword>
<evidence type="ECO:0000256" key="5">
    <source>
        <dbReference type="ARBA" id="ARBA00022741"/>
    </source>
</evidence>
<keyword evidence="5 11" id="KW-0547">Nucleotide-binding</keyword>
<feature type="region of interest" description="CPSase" evidence="11">
    <location>
        <begin position="1"/>
        <end position="184"/>
    </location>
</feature>
<dbReference type="GO" id="GO:0044205">
    <property type="term" value="P:'de novo' UMP biosynthetic process"/>
    <property type="evidence" value="ECO:0007669"/>
    <property type="project" value="UniProtKB-UniRule"/>
</dbReference>
<dbReference type="PROSITE" id="PS51273">
    <property type="entry name" value="GATASE_TYPE_1"/>
    <property type="match status" value="1"/>
</dbReference>
<dbReference type="InterPro" id="IPR029062">
    <property type="entry name" value="Class_I_gatase-like"/>
</dbReference>
<evidence type="ECO:0000256" key="1">
    <source>
        <dbReference type="ARBA" id="ARBA00004812"/>
    </source>
</evidence>
<dbReference type="GO" id="GO:0006207">
    <property type="term" value="P:'de novo' pyrimidine nucleobase biosynthetic process"/>
    <property type="evidence" value="ECO:0007669"/>
    <property type="project" value="InterPro"/>
</dbReference>
<dbReference type="EMBL" id="AP011789">
    <property type="protein sequence ID" value="BAL57934.1"/>
    <property type="molecule type" value="Genomic_DNA"/>
</dbReference>
<comment type="catalytic activity">
    <reaction evidence="10 11">
        <text>L-glutamine + H2O = L-glutamate + NH4(+)</text>
        <dbReference type="Rhea" id="RHEA:15889"/>
        <dbReference type="ChEBI" id="CHEBI:15377"/>
        <dbReference type="ChEBI" id="CHEBI:28938"/>
        <dbReference type="ChEBI" id="CHEBI:29985"/>
        <dbReference type="ChEBI" id="CHEBI:58359"/>
    </reaction>
</comment>
<dbReference type="PRINTS" id="PR00096">
    <property type="entry name" value="GATASE"/>
</dbReference>
<feature type="active site" description="Nucleophile" evidence="11">
    <location>
        <position position="262"/>
    </location>
</feature>
<keyword evidence="4 11" id="KW-0436">Ligase</keyword>
<dbReference type="InterPro" id="IPR002474">
    <property type="entry name" value="CarbamoylP_synth_ssu_N"/>
</dbReference>
<dbReference type="AlphaFoldDB" id="H5SP48"/>
<comment type="subunit">
    <text evidence="11">Composed of two chains; the small (or glutamine) chain promotes the hydrolysis of glutamine to ammonia, which is used by the large (or ammonia) chain to synthesize carbamoyl phosphate. Tetramer of heterodimers (alpha,beta)4.</text>
</comment>
<comment type="pathway">
    <text evidence="2 11">Amino-acid biosynthesis; L-arginine biosynthesis; carbamoyl phosphate from bicarbonate: step 1/1.</text>
</comment>
<dbReference type="PRINTS" id="PR00099">
    <property type="entry name" value="CPSGATASE"/>
</dbReference>
<feature type="binding site" evidence="11">
    <location>
        <position position="235"/>
    </location>
    <ligand>
        <name>L-glutamine</name>
        <dbReference type="ChEBI" id="CHEBI:58359"/>
    </ligand>
</feature>
<feature type="active site" evidence="11">
    <location>
        <position position="346"/>
    </location>
</feature>
<evidence type="ECO:0000256" key="3">
    <source>
        <dbReference type="ARBA" id="ARBA00007800"/>
    </source>
</evidence>
<keyword evidence="7 11" id="KW-0315">Glutamine amidotransferase</keyword>
<dbReference type="GO" id="GO:0004088">
    <property type="term" value="F:carbamoyl-phosphate synthase (glutamine-hydrolyzing) activity"/>
    <property type="evidence" value="ECO:0007669"/>
    <property type="project" value="UniProtKB-UniRule"/>
</dbReference>
<dbReference type="InterPro" id="IPR036480">
    <property type="entry name" value="CarbP_synth_ssu_N_sf"/>
</dbReference>
<feature type="binding site" evidence="11">
    <location>
        <position position="233"/>
    </location>
    <ligand>
        <name>L-glutamine</name>
        <dbReference type="ChEBI" id="CHEBI:58359"/>
    </ligand>
</feature>
<keyword evidence="6 11" id="KW-0067">ATP-binding</keyword>
<dbReference type="SMART" id="SM01097">
    <property type="entry name" value="CPSase_sm_chain"/>
    <property type="match status" value="1"/>
</dbReference>
<keyword evidence="11" id="KW-0055">Arginine biosynthesis</keyword>
<dbReference type="InterPro" id="IPR017926">
    <property type="entry name" value="GATASE"/>
</dbReference>
<dbReference type="PRINTS" id="PR00097">
    <property type="entry name" value="ANTSNTHASEII"/>
</dbReference>
<evidence type="ECO:0000259" key="12">
    <source>
        <dbReference type="SMART" id="SM01097"/>
    </source>
</evidence>
<evidence type="ECO:0000256" key="10">
    <source>
        <dbReference type="ARBA" id="ARBA00049285"/>
    </source>
</evidence>
<dbReference type="InterPro" id="IPR050472">
    <property type="entry name" value="Anth_synth/Amidotransfase"/>
</dbReference>
<dbReference type="GO" id="GO:0006526">
    <property type="term" value="P:L-arginine biosynthetic process"/>
    <property type="evidence" value="ECO:0007669"/>
    <property type="project" value="UniProtKB-UniRule"/>
</dbReference>
<feature type="domain" description="Carbamoyl-phosphate synthase small subunit N-terminal" evidence="12">
    <location>
        <begin position="1"/>
        <end position="130"/>
    </location>
</feature>
<feature type="binding site" evidence="11">
    <location>
        <position position="44"/>
    </location>
    <ligand>
        <name>L-glutamine</name>
        <dbReference type="ChEBI" id="CHEBI:58359"/>
    </ligand>
</feature>
<feature type="active site" evidence="11">
    <location>
        <position position="344"/>
    </location>
</feature>
<comment type="pathway">
    <text evidence="1 11">Pyrimidine metabolism; UMP biosynthesis via de novo pathway; (S)-dihydroorotate from bicarbonate: step 1/3.</text>
</comment>
<dbReference type="SUPFAM" id="SSF52317">
    <property type="entry name" value="Class I glutamine amidotransferase-like"/>
    <property type="match status" value="1"/>
</dbReference>
<feature type="binding site" evidence="11">
    <location>
        <position position="307"/>
    </location>
    <ligand>
        <name>L-glutamine</name>
        <dbReference type="ChEBI" id="CHEBI:58359"/>
    </ligand>
</feature>
<comment type="catalytic activity">
    <reaction evidence="9 11">
        <text>hydrogencarbonate + L-glutamine + 2 ATP + H2O = carbamoyl phosphate + L-glutamate + 2 ADP + phosphate + 2 H(+)</text>
        <dbReference type="Rhea" id="RHEA:18633"/>
        <dbReference type="ChEBI" id="CHEBI:15377"/>
        <dbReference type="ChEBI" id="CHEBI:15378"/>
        <dbReference type="ChEBI" id="CHEBI:17544"/>
        <dbReference type="ChEBI" id="CHEBI:29985"/>
        <dbReference type="ChEBI" id="CHEBI:30616"/>
        <dbReference type="ChEBI" id="CHEBI:43474"/>
        <dbReference type="ChEBI" id="CHEBI:58228"/>
        <dbReference type="ChEBI" id="CHEBI:58359"/>
        <dbReference type="ChEBI" id="CHEBI:456216"/>
        <dbReference type="EC" id="6.3.5.5"/>
    </reaction>
</comment>
<dbReference type="Pfam" id="PF00988">
    <property type="entry name" value="CPSase_sm_chain"/>
    <property type="match status" value="1"/>
</dbReference>
<dbReference type="UniPathway" id="UPA00068">
    <property type="reaction ID" value="UER00171"/>
</dbReference>
<dbReference type="UniPathway" id="UPA00070">
    <property type="reaction ID" value="UER00115"/>
</dbReference>
<protein>
    <recommendedName>
        <fullName evidence="11">Carbamoyl phosphate synthase small chain</fullName>
        <ecNumber evidence="11">6.3.5.5</ecNumber>
    </recommendedName>
    <alternativeName>
        <fullName evidence="11">Carbamoyl phosphate synthetase glutamine chain</fullName>
    </alternativeName>
</protein>
<evidence type="ECO:0000256" key="11">
    <source>
        <dbReference type="HAMAP-Rule" id="MF_01209"/>
    </source>
</evidence>
<keyword evidence="8 11" id="KW-0665">Pyrimidine biosynthesis</keyword>
<dbReference type="NCBIfam" id="NF009475">
    <property type="entry name" value="PRK12838.1"/>
    <property type="match status" value="1"/>
</dbReference>
<dbReference type="FunFam" id="3.50.30.20:FF:000001">
    <property type="entry name" value="Carbamoyl-phosphate synthase small chain"/>
    <property type="match status" value="1"/>
</dbReference>
<dbReference type="PANTHER" id="PTHR43418:SF7">
    <property type="entry name" value="CARBAMOYL-PHOSPHATE SYNTHASE SMALL CHAIN"/>
    <property type="match status" value="1"/>
</dbReference>
<accession>H5SP48</accession>
<organism evidence="13">
    <name type="scientific">uncultured Acetothermia bacterium</name>
    <dbReference type="NCBI Taxonomy" id="236499"/>
    <lineage>
        <taxon>Bacteria</taxon>
        <taxon>Candidatus Bipolaricaulota</taxon>
        <taxon>environmental samples</taxon>
    </lineage>
</organism>
<comment type="similarity">
    <text evidence="3 11">Belongs to the CarA family.</text>
</comment>